<organism evidence="1 2">
    <name type="scientific">Paenibacillus thiaminolyticus</name>
    <name type="common">Bacillus thiaminolyticus</name>
    <dbReference type="NCBI Taxonomy" id="49283"/>
    <lineage>
        <taxon>Bacteria</taxon>
        <taxon>Bacillati</taxon>
        <taxon>Bacillota</taxon>
        <taxon>Bacilli</taxon>
        <taxon>Bacillales</taxon>
        <taxon>Paenibacillaceae</taxon>
        <taxon>Paenibacillus</taxon>
    </lineage>
</organism>
<evidence type="ECO:0000313" key="1">
    <source>
        <dbReference type="EMBL" id="RJG26577.1"/>
    </source>
</evidence>
<proteinExistence type="predicted"/>
<protein>
    <submittedName>
        <fullName evidence="1">Uncharacterized protein</fullName>
    </submittedName>
</protein>
<accession>A0A3A3H8L4</accession>
<name>A0A3A3H8L4_PANTH</name>
<dbReference type="Proteomes" id="UP000266177">
    <property type="component" value="Unassembled WGS sequence"/>
</dbReference>
<dbReference type="EMBL" id="QYZD01000001">
    <property type="protein sequence ID" value="RJG26577.1"/>
    <property type="molecule type" value="Genomic_DNA"/>
</dbReference>
<evidence type="ECO:0000313" key="2">
    <source>
        <dbReference type="Proteomes" id="UP000266177"/>
    </source>
</evidence>
<sequence>MWQNEGIINSDGKAVAYGQHGYGPGASFGFAIAADKYDQIKDGFTVEYHGLIRYEYVRCNSLSIGSGWLLSRIGPRDKTPMSETLE</sequence>
<dbReference type="AlphaFoldDB" id="A0A3A3H8L4"/>
<gene>
    <name evidence="1" type="ORF">DQX05_00610</name>
</gene>
<comment type="caution">
    <text evidence="1">The sequence shown here is derived from an EMBL/GenBank/DDBJ whole genome shotgun (WGS) entry which is preliminary data.</text>
</comment>
<reference evidence="1 2" key="1">
    <citation type="submission" date="2018-09" db="EMBL/GenBank/DDBJ databases">
        <title>Paenibacillus SK2017-BO5.</title>
        <authorList>
            <person name="Piskunova J.V."/>
            <person name="Dubiley S.A."/>
            <person name="Severinov K.V."/>
        </authorList>
    </citation>
    <scope>NUCLEOTIDE SEQUENCE [LARGE SCALE GENOMIC DNA]</scope>
    <source>
        <strain evidence="1 2">BO5</strain>
    </source>
</reference>